<dbReference type="Pfam" id="PF13768">
    <property type="entry name" value="VWA_3"/>
    <property type="match status" value="1"/>
</dbReference>
<dbReference type="Proteomes" id="UP000625711">
    <property type="component" value="Unassembled WGS sequence"/>
</dbReference>
<dbReference type="EMBL" id="JAACXV010000035">
    <property type="protein sequence ID" value="KAF7286210.1"/>
    <property type="molecule type" value="Genomic_DNA"/>
</dbReference>
<feature type="domain" description="VIT" evidence="2">
    <location>
        <begin position="1"/>
        <end position="122"/>
    </location>
</feature>
<dbReference type="PANTHER" id="PTHR10338">
    <property type="entry name" value="INTER-ALPHA-TRYPSIN INHIBITOR HEAVY CHAIN FAMILY MEMBER"/>
    <property type="match status" value="1"/>
</dbReference>
<keyword evidence="4" id="KW-1185">Reference proteome</keyword>
<proteinExistence type="predicted"/>
<evidence type="ECO:0000259" key="2">
    <source>
        <dbReference type="PROSITE" id="PS51468"/>
    </source>
</evidence>
<dbReference type="SUPFAM" id="SSF53300">
    <property type="entry name" value="vWA-like"/>
    <property type="match status" value="2"/>
</dbReference>
<comment type="caution">
    <text evidence="3">The sequence shown here is derived from an EMBL/GenBank/DDBJ whole genome shotgun (WGS) entry which is preliminary data.</text>
</comment>
<protein>
    <recommendedName>
        <fullName evidence="5">Inter-alpha-trypsin inhibitor heavy chain H4</fullName>
    </recommendedName>
</protein>
<evidence type="ECO:0000313" key="4">
    <source>
        <dbReference type="Proteomes" id="UP000625711"/>
    </source>
</evidence>
<sequence length="1514" mass="170319">MNESGVPQIYEMLLHTNVSNRYAKTLITSKVKNQNTYAQETTFSIVMPDKAFISSFTMEIDGKKYEAFVQEKAEAKKTYDRAVASGVGAAHVAASARDSNRFTVSVNIEPQCKATFYLQYEELLVRKTEKYELVLNINPGQLIKKLAVVVNITESRPLSFVKVPSLRSGNELTKNDENADPEADIQVVNDLTAIVTFKPDVVKQKLLIGILGGKEDDGMSGQFIIQYDVARDPLGGEVLVDGGYFVHFFAPKDLTPLNKQILFVLDTSGSMYGRNMQQLKEAMKSILDELREEDTFSIIDFNSVVSVWNIEQVNIEYQDRAPYYSARKKLTVLPNSFPVSRENVKKAKRVVQKLVADGGTDIERGLKVALEIVNKFFNSKGNHPIIVFLTDGQATYGTTEEITFKITQQNEHKVPIYALSFGSGADKEFLQKISLKNQGFSRHIYEAADASLQLRNFYQEISSPLLTDVIFKYVNKVKNVTRTQFPILFKGGELCTAGITEDGFVPTIVEAFGGGGPIALRPRMYQSAGSLERLWAYLTVRQLLEQRQVARDKESITAKALSIALKYSFVTDITSLVVVKPNVTSTLELEDASSSSRTSPPLNFGPQYLQVPVSTVPPLDPFGGRQEDYFEPLSAGRSYNIFDRTRSRDLIEAVPESFDFDETDFGLLSFRTTSSIPSTSETPSWIQSVLNNNETLSINGKYYILGLNKTLGEGQECSNSVNNSTGHCTLLHECPNVHGNLTDLETYKKYFCEQKSYAACRRLITNRYLNGVKWTSFIFKSRRQIGGSGGFFNRNQNVIPQIYEMLLHTNVSNRYAKTLVTSKVKNQSPYAQETTFSLVIPDKAFISGFTMEIDGKEYEAFVQEKVEAKRTYDRAVASGIGAAHVAASVRDSNRFTVSINIEPQSKAIFRLQYEELLVRKTENYELVLNINPGQLITKLAVMVNIIESRPLRFVKIPSLRSGNELTMNDEKADLEADIDVVNDTSVIITFEPSIEEQKLLTRRLGREEGIGLSGQLIVQYDVVRDPLGGEVLVDGGYFVHFFAPEDLTPLNKQVLFVLDTSGSMYGRKINQLKEAMKSILDELKEEDTFSIIDFNTVISVWNIEQVNIDYLEGLGYGSSYFPIGKNLTVLPNSFPASRRNVQKAKRVIDKLETSGRTDIERGLKVALETVNKFFRPNGNYPMIVFLTDGRPTYGIIEEITSIITKQNVHKVPIYALSFGSSADKEFLEKLSLKNQGFSRHIYEAADASLQLRNFYQEISSPLLADVRFKYVNKVKHVTRTQFPNLFKGGELCTAGMIEEGFMVPDVQAINYRGLVSYRPKMYQSVGSLERLWAYLTVKQLLEQRQVATDKEYITAKALSLALKYSFVTDITSLVVVKPNVISILELEDASVMDPHFSNKGREFTIRPEMTAAPIDYDRIEPPLLTSSGNFSWIEGVLHNNETLFINAKYYTLGLNEKFGEGQECSNSVNNSSGRCTLLHECPNVHDYLTDFQTYKKYFCKRRKYAGVCCPTLKQ</sequence>
<dbReference type="SMART" id="SM00327">
    <property type="entry name" value="VWA"/>
    <property type="match status" value="2"/>
</dbReference>
<dbReference type="Pfam" id="PF08487">
    <property type="entry name" value="VIT"/>
    <property type="match status" value="2"/>
</dbReference>
<dbReference type="PROSITE" id="PS50234">
    <property type="entry name" value="VWFA"/>
    <property type="match status" value="2"/>
</dbReference>
<accession>A0A834IY64</accession>
<dbReference type="InterPro" id="IPR050934">
    <property type="entry name" value="ITIH"/>
</dbReference>
<dbReference type="SMART" id="SM00609">
    <property type="entry name" value="VIT"/>
    <property type="match status" value="2"/>
</dbReference>
<name>A0A834IY64_RHYFE</name>
<feature type="domain" description="VIT" evidence="2">
    <location>
        <begin position="786"/>
        <end position="915"/>
    </location>
</feature>
<dbReference type="PROSITE" id="PS51468">
    <property type="entry name" value="VIT"/>
    <property type="match status" value="2"/>
</dbReference>
<evidence type="ECO:0000313" key="3">
    <source>
        <dbReference type="EMBL" id="KAF7286210.1"/>
    </source>
</evidence>
<dbReference type="GO" id="GO:0032991">
    <property type="term" value="C:protein-containing complex"/>
    <property type="evidence" value="ECO:0007669"/>
    <property type="project" value="UniProtKB-ARBA"/>
</dbReference>
<dbReference type="OrthoDB" id="299997at2759"/>
<organism evidence="3 4">
    <name type="scientific">Rhynchophorus ferrugineus</name>
    <name type="common">Red palm weevil</name>
    <name type="synonym">Curculio ferrugineus</name>
    <dbReference type="NCBI Taxonomy" id="354439"/>
    <lineage>
        <taxon>Eukaryota</taxon>
        <taxon>Metazoa</taxon>
        <taxon>Ecdysozoa</taxon>
        <taxon>Arthropoda</taxon>
        <taxon>Hexapoda</taxon>
        <taxon>Insecta</taxon>
        <taxon>Pterygota</taxon>
        <taxon>Neoptera</taxon>
        <taxon>Endopterygota</taxon>
        <taxon>Coleoptera</taxon>
        <taxon>Polyphaga</taxon>
        <taxon>Cucujiformia</taxon>
        <taxon>Curculionidae</taxon>
        <taxon>Dryophthorinae</taxon>
        <taxon>Rhynchophorus</taxon>
    </lineage>
</organism>
<feature type="domain" description="VWFA" evidence="1">
    <location>
        <begin position="1053"/>
        <end position="1258"/>
    </location>
</feature>
<evidence type="ECO:0008006" key="5">
    <source>
        <dbReference type="Google" id="ProtNLM"/>
    </source>
</evidence>
<evidence type="ECO:0000259" key="1">
    <source>
        <dbReference type="PROSITE" id="PS50234"/>
    </source>
</evidence>
<dbReference type="InterPro" id="IPR002035">
    <property type="entry name" value="VWF_A"/>
</dbReference>
<dbReference type="Gene3D" id="3.40.50.410">
    <property type="entry name" value="von Willebrand factor, type A domain"/>
    <property type="match status" value="2"/>
</dbReference>
<reference evidence="3" key="1">
    <citation type="submission" date="2020-08" db="EMBL/GenBank/DDBJ databases">
        <title>Genome sequencing and assembly of the red palm weevil Rhynchophorus ferrugineus.</title>
        <authorList>
            <person name="Dias G.B."/>
            <person name="Bergman C.M."/>
            <person name="Manee M."/>
        </authorList>
    </citation>
    <scope>NUCLEOTIDE SEQUENCE</scope>
    <source>
        <strain evidence="3">AA-2017</strain>
        <tissue evidence="3">Whole larva</tissue>
    </source>
</reference>
<dbReference type="Pfam" id="PF00092">
    <property type="entry name" value="VWA"/>
    <property type="match status" value="2"/>
</dbReference>
<dbReference type="InterPro" id="IPR036465">
    <property type="entry name" value="vWFA_dom_sf"/>
</dbReference>
<gene>
    <name evidence="3" type="ORF">GWI33_007167</name>
</gene>
<dbReference type="InterPro" id="IPR013694">
    <property type="entry name" value="VIT"/>
</dbReference>
<dbReference type="PANTHER" id="PTHR10338:SF108">
    <property type="entry name" value="INTER-ALPHA-TRYPSIN INHIBITOR HEAVY CHAIN H4-LIKE PROTEIN"/>
    <property type="match status" value="1"/>
</dbReference>
<feature type="domain" description="VWFA" evidence="1">
    <location>
        <begin position="260"/>
        <end position="461"/>
    </location>
</feature>